<comment type="caution">
    <text evidence="14">The sequence shown here is derived from an EMBL/GenBank/DDBJ whole genome shotgun (WGS) entry which is preliminary data.</text>
</comment>
<dbReference type="Proteomes" id="UP000886674">
    <property type="component" value="Unassembled WGS sequence"/>
</dbReference>
<feature type="binding site" evidence="12">
    <location>
        <position position="287"/>
    </location>
    <ligand>
        <name>Mg(2+)</name>
        <dbReference type="ChEBI" id="CHEBI:18420"/>
    </ligand>
</feature>
<evidence type="ECO:0000256" key="7">
    <source>
        <dbReference type="ARBA" id="ARBA00022827"/>
    </source>
</evidence>
<dbReference type="AlphaFoldDB" id="A0A9E4TST2"/>
<comment type="cofactor">
    <cofactor evidence="12">
        <name>Mg(2+)</name>
        <dbReference type="ChEBI" id="CHEBI:18420"/>
    </cofactor>
    <cofactor evidence="12">
        <name>Mn(2+)</name>
        <dbReference type="ChEBI" id="CHEBI:29035"/>
    </cofactor>
    <text evidence="12">Magnesium. Can also use manganese.</text>
</comment>
<evidence type="ECO:0000256" key="8">
    <source>
        <dbReference type="ARBA" id="ARBA00022842"/>
    </source>
</evidence>
<evidence type="ECO:0000256" key="13">
    <source>
        <dbReference type="RuleBase" id="RU363002"/>
    </source>
</evidence>
<dbReference type="PROSITE" id="PS51257">
    <property type="entry name" value="PROKAR_LIPOPROTEIN"/>
    <property type="match status" value="1"/>
</dbReference>
<feature type="binding site" evidence="12">
    <location>
        <position position="291"/>
    </location>
    <ligand>
        <name>Mg(2+)</name>
        <dbReference type="ChEBI" id="CHEBI:18420"/>
    </ligand>
</feature>
<keyword evidence="6 11" id="KW-0479">Metal-binding</keyword>
<comment type="similarity">
    <text evidence="1 11 13">Belongs to the ApbE family.</text>
</comment>
<gene>
    <name evidence="14" type="ORF">JAY77_10560</name>
</gene>
<dbReference type="InterPro" id="IPR003374">
    <property type="entry name" value="ApbE-like_sf"/>
</dbReference>
<dbReference type="PANTHER" id="PTHR30040">
    <property type="entry name" value="THIAMINE BIOSYNTHESIS LIPOPROTEIN APBE"/>
    <property type="match status" value="1"/>
</dbReference>
<keyword evidence="7 11" id="KW-0274">FAD</keyword>
<keyword evidence="13" id="KW-0449">Lipoprotein</keyword>
<accession>A0A9E4TST2</accession>
<dbReference type="GO" id="GO:0016740">
    <property type="term" value="F:transferase activity"/>
    <property type="evidence" value="ECO:0007669"/>
    <property type="project" value="UniProtKB-UniRule"/>
</dbReference>
<evidence type="ECO:0000256" key="12">
    <source>
        <dbReference type="PIRSR" id="PIRSR006268-2"/>
    </source>
</evidence>
<dbReference type="EMBL" id="JAEPCR010000046">
    <property type="protein sequence ID" value="MCG7978565.1"/>
    <property type="molecule type" value="Genomic_DNA"/>
</dbReference>
<evidence type="ECO:0000313" key="14">
    <source>
        <dbReference type="EMBL" id="MCG7978565.1"/>
    </source>
</evidence>
<evidence type="ECO:0000313" key="15">
    <source>
        <dbReference type="Proteomes" id="UP000886674"/>
    </source>
</evidence>
<evidence type="ECO:0000256" key="6">
    <source>
        <dbReference type="ARBA" id="ARBA00022723"/>
    </source>
</evidence>
<sequence length="351" mass="38103">MQSSCRILLIFVVLIGIAGCERGPRDHQQTLLVFGTLLDVKAYTDNSAEFDAAVKGLERTFQDMHREWHAWKGDGELVRLNRAIGRGDAITVSPELVELLLRAKQYAEQSGHLFNPAIGGLIAEWGFHSDEPPGGPPPDDNRIASLIEAAPSMAQLTFEQNRILSSNRAVALDLGAFAKGYALNMAIRQLKRSGIAHAIVNAGGDLCVSGRHGDRPWTIGIRHPLAEGVIASVKVSDGECVLTSGNYERYREYEGIRYAHILDPRTGYPVEHVASATVISMDGGLADAAATALSVAGPGQWENIAVQMGINEVMLVDENGDVHLSPSMRDRIEFQQHIDRVIVSPRLNAGS</sequence>
<keyword evidence="13" id="KW-0997">Cell inner membrane</keyword>
<evidence type="ECO:0000256" key="10">
    <source>
        <dbReference type="ARBA" id="ARBA00048540"/>
    </source>
</evidence>
<keyword evidence="13" id="KW-1003">Cell membrane</keyword>
<dbReference type="SUPFAM" id="SSF143631">
    <property type="entry name" value="ApbE-like"/>
    <property type="match status" value="1"/>
</dbReference>
<dbReference type="Pfam" id="PF02424">
    <property type="entry name" value="ApbE"/>
    <property type="match status" value="1"/>
</dbReference>
<dbReference type="GO" id="GO:0005886">
    <property type="term" value="C:plasma membrane"/>
    <property type="evidence" value="ECO:0007669"/>
    <property type="project" value="UniProtKB-SubCell"/>
</dbReference>
<keyword evidence="5 11" id="KW-0808">Transferase</keyword>
<evidence type="ECO:0000256" key="3">
    <source>
        <dbReference type="ARBA" id="ARBA00016337"/>
    </source>
</evidence>
<keyword evidence="4 11" id="KW-0285">Flavoprotein</keyword>
<evidence type="ECO:0000256" key="9">
    <source>
        <dbReference type="ARBA" id="ARBA00031306"/>
    </source>
</evidence>
<dbReference type="Gene3D" id="3.10.520.10">
    <property type="entry name" value="ApbE-like domains"/>
    <property type="match status" value="1"/>
</dbReference>
<dbReference type="GO" id="GO:0046872">
    <property type="term" value="F:metal ion binding"/>
    <property type="evidence" value="ECO:0007669"/>
    <property type="project" value="UniProtKB-UniRule"/>
</dbReference>
<dbReference type="PANTHER" id="PTHR30040:SF2">
    <property type="entry name" value="FAD:PROTEIN FMN TRANSFERASE"/>
    <property type="match status" value="1"/>
</dbReference>
<organism evidence="14 15">
    <name type="scientific">Candidatus Thiodiazotropha taylori</name>
    <dbReference type="NCBI Taxonomy" id="2792791"/>
    <lineage>
        <taxon>Bacteria</taxon>
        <taxon>Pseudomonadati</taxon>
        <taxon>Pseudomonadota</taxon>
        <taxon>Gammaproteobacteria</taxon>
        <taxon>Chromatiales</taxon>
        <taxon>Sedimenticolaceae</taxon>
        <taxon>Candidatus Thiodiazotropha</taxon>
    </lineage>
</organism>
<keyword evidence="13" id="KW-0472">Membrane</keyword>
<name>A0A9E4TST2_9GAMM</name>
<dbReference type="InterPro" id="IPR024932">
    <property type="entry name" value="ApbE"/>
</dbReference>
<comment type="function">
    <text evidence="13">Flavin transferase that catalyzes the transfer of the FMN moiety of FAD and its covalent binding to the hydroxyl group of a threonine residue in a target flavoprotein.</text>
</comment>
<comment type="subcellular location">
    <subcellularLocation>
        <location evidence="13">Cell inner membrane</location>
        <topology evidence="13">Lipid-anchor</topology>
        <orientation evidence="13">Periplasmic side</orientation>
    </subcellularLocation>
</comment>
<feature type="binding site" evidence="12">
    <location>
        <position position="176"/>
    </location>
    <ligand>
        <name>Mg(2+)</name>
        <dbReference type="ChEBI" id="CHEBI:18420"/>
    </ligand>
</feature>
<evidence type="ECO:0000256" key="1">
    <source>
        <dbReference type="ARBA" id="ARBA00008282"/>
    </source>
</evidence>
<evidence type="ECO:0000256" key="5">
    <source>
        <dbReference type="ARBA" id="ARBA00022679"/>
    </source>
</evidence>
<evidence type="ECO:0000256" key="2">
    <source>
        <dbReference type="ARBA" id="ARBA00011955"/>
    </source>
</evidence>
<comment type="catalytic activity">
    <reaction evidence="10 11 13">
        <text>L-threonyl-[protein] + FAD = FMN-L-threonyl-[protein] + AMP + H(+)</text>
        <dbReference type="Rhea" id="RHEA:36847"/>
        <dbReference type="Rhea" id="RHEA-COMP:11060"/>
        <dbReference type="Rhea" id="RHEA-COMP:11061"/>
        <dbReference type="ChEBI" id="CHEBI:15378"/>
        <dbReference type="ChEBI" id="CHEBI:30013"/>
        <dbReference type="ChEBI" id="CHEBI:57692"/>
        <dbReference type="ChEBI" id="CHEBI:74257"/>
        <dbReference type="ChEBI" id="CHEBI:456215"/>
        <dbReference type="EC" id="2.7.1.180"/>
    </reaction>
</comment>
<keyword evidence="8 11" id="KW-0460">Magnesium</keyword>
<evidence type="ECO:0000256" key="11">
    <source>
        <dbReference type="PIRNR" id="PIRNR006268"/>
    </source>
</evidence>
<protein>
    <recommendedName>
        <fullName evidence="3 11">FAD:protein FMN transferase</fullName>
        <ecNumber evidence="2 11">2.7.1.180</ecNumber>
    </recommendedName>
    <alternativeName>
        <fullName evidence="9 11">Flavin transferase</fullName>
    </alternativeName>
</protein>
<dbReference type="EC" id="2.7.1.180" evidence="2 11"/>
<reference evidence="14" key="1">
    <citation type="journal article" date="2021" name="Proc. Natl. Acad. Sci. U.S.A.">
        <title>Global biogeography of chemosynthetic symbionts reveals both localized and globally distributed symbiont groups. .</title>
        <authorList>
            <person name="Osvatic J.T."/>
            <person name="Wilkins L.G.E."/>
            <person name="Leibrecht L."/>
            <person name="Leray M."/>
            <person name="Zauner S."/>
            <person name="Polzin J."/>
            <person name="Camacho Y."/>
            <person name="Gros O."/>
            <person name="van Gils J.A."/>
            <person name="Eisen J.A."/>
            <person name="Petersen J.M."/>
            <person name="Yuen B."/>
        </authorList>
    </citation>
    <scope>NUCLEOTIDE SEQUENCE</scope>
    <source>
        <strain evidence="14">MAGclacostrist055</strain>
    </source>
</reference>
<dbReference type="PIRSF" id="PIRSF006268">
    <property type="entry name" value="ApbE"/>
    <property type="match status" value="1"/>
</dbReference>
<evidence type="ECO:0000256" key="4">
    <source>
        <dbReference type="ARBA" id="ARBA00022630"/>
    </source>
</evidence>
<proteinExistence type="inferred from homology"/>